<organism evidence="1 2">
    <name type="scientific">Endozoicomonas elysicola</name>
    <dbReference type="NCBI Taxonomy" id="305900"/>
    <lineage>
        <taxon>Bacteria</taxon>
        <taxon>Pseudomonadati</taxon>
        <taxon>Pseudomonadota</taxon>
        <taxon>Gammaproteobacteria</taxon>
        <taxon>Oceanospirillales</taxon>
        <taxon>Endozoicomonadaceae</taxon>
        <taxon>Endozoicomonas</taxon>
    </lineage>
</organism>
<protein>
    <submittedName>
        <fullName evidence="1">Uncharacterized protein</fullName>
    </submittedName>
</protein>
<keyword evidence="2" id="KW-1185">Reference proteome</keyword>
<sequence length="206" mass="22743">MKPFFGLASLLLLSTVTLSDERIVDTFTEDFGGPKPGFRYKVKDLSIEGEGNVFYAEPGSQVYVEMDVLHDCTSCGNAINQIIVGLSSDHKAQVSVWNGKQRSGGGVKVVNSGTSVECLAEDNDGEAEWVTVGFQLTVPDQLGDYYIRTRYSQAYTGNLLTEDGRQIKQRAFEEPLKWWKVDRPSGPGEQSNIGKIIVESDTPLPW</sequence>
<accession>A0A081KAT6</accession>
<gene>
    <name evidence="1" type="ORF">GV64_11370</name>
</gene>
<dbReference type="AlphaFoldDB" id="A0A081KAT6"/>
<evidence type="ECO:0000313" key="1">
    <source>
        <dbReference type="EMBL" id="KEI71262.1"/>
    </source>
</evidence>
<name>A0A081KAT6_9GAMM</name>
<proteinExistence type="predicted"/>
<dbReference type="eggNOG" id="ENOG5033VZF">
    <property type="taxonomic scope" value="Bacteria"/>
</dbReference>
<dbReference type="RefSeq" id="WP_020582834.1">
    <property type="nucleotide sequence ID" value="NZ_JOJP01000001.1"/>
</dbReference>
<evidence type="ECO:0000313" key="2">
    <source>
        <dbReference type="Proteomes" id="UP000027997"/>
    </source>
</evidence>
<comment type="caution">
    <text evidence="1">The sequence shown here is derived from an EMBL/GenBank/DDBJ whole genome shotgun (WGS) entry which is preliminary data.</text>
</comment>
<dbReference type="EMBL" id="JOJP01000001">
    <property type="protein sequence ID" value="KEI71262.1"/>
    <property type="molecule type" value="Genomic_DNA"/>
</dbReference>
<dbReference type="Proteomes" id="UP000027997">
    <property type="component" value="Unassembled WGS sequence"/>
</dbReference>
<reference evidence="1 2" key="1">
    <citation type="submission" date="2014-06" db="EMBL/GenBank/DDBJ databases">
        <title>Whole Genome Sequences of Three Symbiotic Endozoicomonas Bacteria.</title>
        <authorList>
            <person name="Neave M.J."/>
            <person name="Apprill A."/>
            <person name="Voolstra C.R."/>
        </authorList>
    </citation>
    <scope>NUCLEOTIDE SEQUENCE [LARGE SCALE GENOMIC DNA]</scope>
    <source>
        <strain evidence="1 2">DSM 22380</strain>
    </source>
</reference>